<feature type="coiled-coil region" evidence="3">
    <location>
        <begin position="617"/>
        <end position="661"/>
    </location>
</feature>
<feature type="compositionally biased region" description="Polar residues" evidence="4">
    <location>
        <begin position="266"/>
        <end position="281"/>
    </location>
</feature>
<evidence type="ECO:0000256" key="2">
    <source>
        <dbReference type="PROSITE-ProRule" id="PRU00035"/>
    </source>
</evidence>
<feature type="compositionally biased region" description="Low complexity" evidence="4">
    <location>
        <begin position="49"/>
        <end position="68"/>
    </location>
</feature>
<proteinExistence type="predicted"/>
<dbReference type="Pfam" id="PF03004">
    <property type="entry name" value="Transposase_24"/>
    <property type="match status" value="1"/>
</dbReference>
<evidence type="ECO:0000313" key="7">
    <source>
        <dbReference type="Proteomes" id="UP000091857"/>
    </source>
</evidence>
<evidence type="ECO:0000256" key="1">
    <source>
        <dbReference type="ARBA" id="ARBA00023117"/>
    </source>
</evidence>
<keyword evidence="1 2" id="KW-0103">Bromodomain</keyword>
<evidence type="ECO:0000256" key="3">
    <source>
        <dbReference type="SAM" id="Coils"/>
    </source>
</evidence>
<organism evidence="6 7">
    <name type="scientific">Manihot esculenta</name>
    <name type="common">Cassava</name>
    <name type="synonym">Jatropha manihot</name>
    <dbReference type="NCBI Taxonomy" id="3983"/>
    <lineage>
        <taxon>Eukaryota</taxon>
        <taxon>Viridiplantae</taxon>
        <taxon>Streptophyta</taxon>
        <taxon>Embryophyta</taxon>
        <taxon>Tracheophyta</taxon>
        <taxon>Spermatophyta</taxon>
        <taxon>Magnoliopsida</taxon>
        <taxon>eudicotyledons</taxon>
        <taxon>Gunneridae</taxon>
        <taxon>Pentapetalae</taxon>
        <taxon>rosids</taxon>
        <taxon>fabids</taxon>
        <taxon>Malpighiales</taxon>
        <taxon>Euphorbiaceae</taxon>
        <taxon>Crotonoideae</taxon>
        <taxon>Manihoteae</taxon>
        <taxon>Manihot</taxon>
    </lineage>
</organism>
<name>A0A2C9V5D0_MANES</name>
<dbReference type="STRING" id="3983.A0A2C9V5D0"/>
<feature type="region of interest" description="Disordered" evidence="4">
    <location>
        <begin position="1"/>
        <end position="137"/>
    </location>
</feature>
<dbReference type="Pfam" id="PF00439">
    <property type="entry name" value="Bromodomain"/>
    <property type="match status" value="1"/>
</dbReference>
<keyword evidence="7" id="KW-1185">Reference proteome</keyword>
<comment type="caution">
    <text evidence="6">The sequence shown here is derived from an EMBL/GenBank/DDBJ whole genome shotgun (WGS) entry which is preliminary data.</text>
</comment>
<dbReference type="EMBL" id="CM004396">
    <property type="protein sequence ID" value="OAY39744.1"/>
    <property type="molecule type" value="Genomic_DNA"/>
</dbReference>
<dbReference type="SMART" id="SM00297">
    <property type="entry name" value="BROMO"/>
    <property type="match status" value="1"/>
</dbReference>
<dbReference type="Proteomes" id="UP000091857">
    <property type="component" value="Chromosome 10"/>
</dbReference>
<keyword evidence="3" id="KW-0175">Coiled coil</keyword>
<feature type="compositionally biased region" description="Basic residues" evidence="4">
    <location>
        <begin position="1"/>
        <end position="13"/>
    </location>
</feature>
<dbReference type="PROSITE" id="PS00633">
    <property type="entry name" value="BROMODOMAIN_1"/>
    <property type="match status" value="1"/>
</dbReference>
<evidence type="ECO:0000259" key="5">
    <source>
        <dbReference type="PROSITE" id="PS50014"/>
    </source>
</evidence>
<dbReference type="PRINTS" id="PR00503">
    <property type="entry name" value="BROMODOMAIN"/>
</dbReference>
<feature type="region of interest" description="Disordered" evidence="4">
    <location>
        <begin position="266"/>
        <end position="350"/>
    </location>
</feature>
<dbReference type="CDD" id="cd04369">
    <property type="entry name" value="Bromodomain"/>
    <property type="match status" value="1"/>
</dbReference>
<feature type="region of interest" description="Disordered" evidence="4">
    <location>
        <begin position="666"/>
        <end position="695"/>
    </location>
</feature>
<dbReference type="InterPro" id="IPR018359">
    <property type="entry name" value="Bromodomain_CS"/>
</dbReference>
<dbReference type="Gramene" id="Manes.10G118800.5.v8.1">
    <property type="protein sequence ID" value="Manes.10G118800.5.v8.1.CDS"/>
    <property type="gene ID" value="Manes.10G118800.v8.1"/>
</dbReference>
<feature type="compositionally biased region" description="Polar residues" evidence="4">
    <location>
        <begin position="108"/>
        <end position="122"/>
    </location>
</feature>
<dbReference type="InterPro" id="IPR004252">
    <property type="entry name" value="Probable_transposase_24"/>
</dbReference>
<dbReference type="PANTHER" id="PTHR47809:SF3">
    <property type="entry name" value="CHROMATIN REMODELER BROMODOMAIN FAMILY"/>
    <property type="match status" value="1"/>
</dbReference>
<dbReference type="PROSITE" id="PS50014">
    <property type="entry name" value="BROMODOMAIN_2"/>
    <property type="match status" value="1"/>
</dbReference>
<accession>A0A2C9V5D0</accession>
<dbReference type="Gramene" id="Manes.10G118800.6.v8.1">
    <property type="protein sequence ID" value="Manes.10G118800.6.v8.1.CDS"/>
    <property type="gene ID" value="Manes.10G118800.v8.1"/>
</dbReference>
<dbReference type="SUPFAM" id="SSF47370">
    <property type="entry name" value="Bromodomain"/>
    <property type="match status" value="1"/>
</dbReference>
<dbReference type="Gene3D" id="1.20.920.10">
    <property type="entry name" value="Bromodomain-like"/>
    <property type="match status" value="1"/>
</dbReference>
<evidence type="ECO:0000313" key="6">
    <source>
        <dbReference type="EMBL" id="OAY39744.1"/>
    </source>
</evidence>
<gene>
    <name evidence="6" type="ORF">MANES_10G118800v8</name>
</gene>
<dbReference type="OrthoDB" id="1913335at2759"/>
<evidence type="ECO:0000256" key="4">
    <source>
        <dbReference type="SAM" id="MobiDB-lite"/>
    </source>
</evidence>
<reference evidence="7" key="1">
    <citation type="journal article" date="2016" name="Nat. Biotechnol.">
        <title>Sequencing wild and cultivated cassava and related species reveals extensive interspecific hybridization and genetic diversity.</title>
        <authorList>
            <person name="Bredeson J.V."/>
            <person name="Lyons J.B."/>
            <person name="Prochnik S.E."/>
            <person name="Wu G.A."/>
            <person name="Ha C.M."/>
            <person name="Edsinger-Gonzales E."/>
            <person name="Grimwood J."/>
            <person name="Schmutz J."/>
            <person name="Rabbi I.Y."/>
            <person name="Egesi C."/>
            <person name="Nauluvula P."/>
            <person name="Lebot V."/>
            <person name="Ndunguru J."/>
            <person name="Mkamilo G."/>
            <person name="Bart R.S."/>
            <person name="Setter T.L."/>
            <person name="Gleadow R.M."/>
            <person name="Kulakow P."/>
            <person name="Ferguson M.E."/>
            <person name="Rounsley S."/>
            <person name="Rokhsar D.S."/>
        </authorList>
    </citation>
    <scope>NUCLEOTIDE SEQUENCE [LARGE SCALE GENOMIC DNA]</scope>
    <source>
        <strain evidence="7">cv. AM560-2</strain>
    </source>
</reference>
<sequence>MKRKRGRPKKSGAKKPTVENVDEEAFLDFVAKNVDGTSVPDRPNDYGFSLYDSDSSSASSSSSSSGESDGFHFEGGVGSGFHEPTTEWMVNRPANKRARPKRGEASKKGTSATVKTSKGMRSSSRKELQSKNPSHYSRINQNELKATLEVIKKVMEMDEAVPFNAPVDPVAQGLPDYYTVVDMPMDFGTISSNLQNGIKYLNAEDVYKDVEHIWENCRKYNKKGDYIVYLMKRVKKKFMKYWTASGLRSDILKKPGVDQLFTSMNQPQPSHCQASESNQPRTGIWRPQPSQASVGVSGAGMPHVDASKGGRRHTKRYSEIPSVSGPGSRNHPPRSQNTTLKRKKSGRGPTQCHFMFDLPEGERILVPINMLGQPVGAEASKLSSFLGIIARNGKMAPLNFLDWSRIPDANKEDMWQLVQMKFDIDPTGKTWVMKSLASKWRNWKARLKADHYNPHTTDEERLKDCNKRVLPDQWAALVLHWNSEEVQLRCARNKANRAKQKSAHAAGTKSFARIREEELAKRADGKELTRGELYILTRTRKDGRPVDKVAAEAITKLRKLEAQKQRTSHGSDDYDDTYGQVMGKGKGSHMHLVGLGPSPADVWGQKPSPYSLMRMGLEAKRSANEEVSKMLNKMEAMEQKYASLEAQIVKMTSNMENLIDKMGALGSKQFPKNAPKDLLPQAHSSSHAVQSDEVD</sequence>
<dbReference type="InterPro" id="IPR036427">
    <property type="entry name" value="Bromodomain-like_sf"/>
</dbReference>
<dbReference type="AlphaFoldDB" id="A0A2C9V5D0"/>
<dbReference type="InterPro" id="IPR001487">
    <property type="entry name" value="Bromodomain"/>
</dbReference>
<dbReference type="PANTHER" id="PTHR47809">
    <property type="entry name" value="DNA-BINDING BROMODOMAIN-CONTAINING PROTEIN"/>
    <property type="match status" value="1"/>
</dbReference>
<feature type="domain" description="Bromo" evidence="5">
    <location>
        <begin position="155"/>
        <end position="228"/>
    </location>
</feature>
<protein>
    <recommendedName>
        <fullName evidence="5">Bromo domain-containing protein</fullName>
    </recommendedName>
</protein>